<dbReference type="RefSeq" id="XP_027202603.1">
    <property type="nucleotide sequence ID" value="XM_027346802.1"/>
</dbReference>
<evidence type="ECO:0000313" key="2">
    <source>
        <dbReference type="Proteomes" id="UP000515146"/>
    </source>
</evidence>
<gene>
    <name evidence="3" type="primary">LOC113796510</name>
</gene>
<accession>A0A6P6YAX6</accession>
<dbReference type="AlphaFoldDB" id="A0A6P6YAX6"/>
<feature type="compositionally biased region" description="Low complexity" evidence="1">
    <location>
        <begin position="151"/>
        <end position="164"/>
    </location>
</feature>
<dbReference type="InParanoid" id="A0A6P6YAX6"/>
<feature type="region of interest" description="Disordered" evidence="1">
    <location>
        <begin position="151"/>
        <end position="170"/>
    </location>
</feature>
<reference evidence="3" key="1">
    <citation type="submission" date="2025-08" db="UniProtKB">
        <authorList>
            <consortium name="RefSeq"/>
        </authorList>
    </citation>
    <scope>IDENTIFICATION</scope>
    <source>
        <strain evidence="3">Airmid</strain>
    </source>
</reference>
<evidence type="ECO:0000256" key="1">
    <source>
        <dbReference type="SAM" id="MobiDB-lite"/>
    </source>
</evidence>
<dbReference type="OrthoDB" id="10668163at2759"/>
<name>A0A6P6YAX6_DERPT</name>
<organism evidence="2 3">
    <name type="scientific">Dermatophagoides pteronyssinus</name>
    <name type="common">European house dust mite</name>
    <dbReference type="NCBI Taxonomy" id="6956"/>
    <lineage>
        <taxon>Eukaryota</taxon>
        <taxon>Metazoa</taxon>
        <taxon>Ecdysozoa</taxon>
        <taxon>Arthropoda</taxon>
        <taxon>Chelicerata</taxon>
        <taxon>Arachnida</taxon>
        <taxon>Acari</taxon>
        <taxon>Acariformes</taxon>
        <taxon>Sarcoptiformes</taxon>
        <taxon>Astigmata</taxon>
        <taxon>Psoroptidia</taxon>
        <taxon>Analgoidea</taxon>
        <taxon>Pyroglyphidae</taxon>
        <taxon>Dermatophagoidinae</taxon>
        <taxon>Dermatophagoides</taxon>
    </lineage>
</organism>
<dbReference type="Proteomes" id="UP000515146">
    <property type="component" value="Unplaced"/>
</dbReference>
<evidence type="ECO:0000313" key="3">
    <source>
        <dbReference type="RefSeq" id="XP_027202603.1"/>
    </source>
</evidence>
<sequence length="301" mass="33783">MNQMQIVKSLLKIYINDKSTKADNQQYSSSSSTTTASTSSLNFYLQTYLDQLEQTKWRLERMVPIQTNQSLSSSTIFKPNNQTLSNDNLNPLLSNFDLITLQQQQQHHHQHLLSQSYHNQELFKNQFHLNNHHHRNHHHQNNNHLDLNLDQSIRNSSNSSNGSSPEIDYIATTSPDELGQQQTQQLLSPPTSTSSAAMKIMAAACHHLFATTNDPQSQSIQAAQQFQYARNLFSNVDIFNRNRSSIISQSSSTLLPQLMNKNPMTTAASTSSSSSSSAFTVDNLLKTVAQVNGTFNNNGSK</sequence>
<protein>
    <submittedName>
        <fullName evidence="3">TPR-containing protein DDB_G0280363-like</fullName>
    </submittedName>
</protein>
<dbReference type="KEGG" id="dpte:113796510"/>
<proteinExistence type="predicted"/>
<keyword evidence="2" id="KW-1185">Reference proteome</keyword>